<dbReference type="PROSITE" id="PS50987">
    <property type="entry name" value="HTH_ARSR_2"/>
    <property type="match status" value="1"/>
</dbReference>
<gene>
    <name evidence="5" type="ORF">F2P47_14295</name>
</gene>
<dbReference type="SUPFAM" id="SSF46785">
    <property type="entry name" value="Winged helix' DNA-binding domain"/>
    <property type="match status" value="1"/>
</dbReference>
<dbReference type="GO" id="GO:0003700">
    <property type="term" value="F:DNA-binding transcription factor activity"/>
    <property type="evidence" value="ECO:0007669"/>
    <property type="project" value="InterPro"/>
</dbReference>
<evidence type="ECO:0000313" key="6">
    <source>
        <dbReference type="Proteomes" id="UP000468901"/>
    </source>
</evidence>
<dbReference type="InterPro" id="IPR011991">
    <property type="entry name" value="ArsR-like_HTH"/>
</dbReference>
<protein>
    <submittedName>
        <fullName evidence="5">Metalloregulator ArsR/SmtB family transcription factor</fullName>
    </submittedName>
</protein>
<keyword evidence="3" id="KW-0804">Transcription</keyword>
<evidence type="ECO:0000256" key="2">
    <source>
        <dbReference type="ARBA" id="ARBA00023125"/>
    </source>
</evidence>
<dbReference type="InterPro" id="IPR036388">
    <property type="entry name" value="WH-like_DNA-bd_sf"/>
</dbReference>
<organism evidence="5 6">
    <name type="scientific">Parvibaculum sedimenti</name>
    <dbReference type="NCBI Taxonomy" id="2608632"/>
    <lineage>
        <taxon>Bacteria</taxon>
        <taxon>Pseudomonadati</taxon>
        <taxon>Pseudomonadota</taxon>
        <taxon>Alphaproteobacteria</taxon>
        <taxon>Hyphomicrobiales</taxon>
        <taxon>Parvibaculaceae</taxon>
        <taxon>Parvibaculum</taxon>
    </lineage>
</organism>
<dbReference type="PANTHER" id="PTHR43132">
    <property type="entry name" value="ARSENICAL RESISTANCE OPERON REPRESSOR ARSR-RELATED"/>
    <property type="match status" value="1"/>
</dbReference>
<dbReference type="InterPro" id="IPR036390">
    <property type="entry name" value="WH_DNA-bd_sf"/>
</dbReference>
<feature type="domain" description="HTH arsR-type" evidence="4">
    <location>
        <begin position="22"/>
        <end position="116"/>
    </location>
</feature>
<dbReference type="AlphaFoldDB" id="A0A6N6VEI8"/>
<keyword evidence="6" id="KW-1185">Reference proteome</keyword>
<dbReference type="Pfam" id="PF01022">
    <property type="entry name" value="HTH_5"/>
    <property type="match status" value="1"/>
</dbReference>
<name>A0A6N6VEI8_9HYPH</name>
<evidence type="ECO:0000259" key="4">
    <source>
        <dbReference type="PROSITE" id="PS50987"/>
    </source>
</evidence>
<dbReference type="CDD" id="cd00090">
    <property type="entry name" value="HTH_ARSR"/>
    <property type="match status" value="1"/>
</dbReference>
<evidence type="ECO:0000256" key="3">
    <source>
        <dbReference type="ARBA" id="ARBA00023163"/>
    </source>
</evidence>
<evidence type="ECO:0000256" key="1">
    <source>
        <dbReference type="ARBA" id="ARBA00023015"/>
    </source>
</evidence>
<proteinExistence type="predicted"/>
<dbReference type="InterPro" id="IPR001845">
    <property type="entry name" value="HTH_ArsR_DNA-bd_dom"/>
</dbReference>
<reference evidence="5 6" key="1">
    <citation type="submission" date="2019-09" db="EMBL/GenBank/DDBJ databases">
        <title>Parvibaculum sedimenti sp. nov., isolated from sediment.</title>
        <authorList>
            <person name="Wang Y."/>
        </authorList>
    </citation>
    <scope>NUCLEOTIDE SEQUENCE [LARGE SCALE GENOMIC DNA]</scope>
    <source>
        <strain evidence="5 6">HXT-9</strain>
    </source>
</reference>
<dbReference type="Gene3D" id="1.10.10.10">
    <property type="entry name" value="Winged helix-like DNA-binding domain superfamily/Winged helix DNA-binding domain"/>
    <property type="match status" value="1"/>
</dbReference>
<dbReference type="NCBIfam" id="NF033788">
    <property type="entry name" value="HTH_metalloreg"/>
    <property type="match status" value="1"/>
</dbReference>
<dbReference type="SMART" id="SM00418">
    <property type="entry name" value="HTH_ARSR"/>
    <property type="match status" value="1"/>
</dbReference>
<evidence type="ECO:0000313" key="5">
    <source>
        <dbReference type="EMBL" id="KAB7738968.1"/>
    </source>
</evidence>
<dbReference type="EMBL" id="WESC01000014">
    <property type="protein sequence ID" value="KAB7738968.1"/>
    <property type="molecule type" value="Genomic_DNA"/>
</dbReference>
<keyword evidence="1" id="KW-0805">Transcription regulation</keyword>
<comment type="caution">
    <text evidence="5">The sequence shown here is derived from an EMBL/GenBank/DDBJ whole genome shotgun (WGS) entry which is preliminary data.</text>
</comment>
<dbReference type="PRINTS" id="PR00778">
    <property type="entry name" value="HTHARSR"/>
</dbReference>
<dbReference type="InterPro" id="IPR051011">
    <property type="entry name" value="Metal_resp_trans_reg"/>
</dbReference>
<dbReference type="Proteomes" id="UP000468901">
    <property type="component" value="Unassembled WGS sequence"/>
</dbReference>
<dbReference type="PANTHER" id="PTHR43132:SF6">
    <property type="entry name" value="HTH-TYPE TRANSCRIPTIONAL REPRESSOR CZRA"/>
    <property type="match status" value="1"/>
</dbReference>
<sequence length="117" mass="13176">MNICSYVVEMPQHTLTTTEPSLSDDKAVELAEMFRLLGDPSRLRIVVETLEGPQSVGHMADKLGLSSSLVSHHLRLLRAARLVTAERRGKQIFYRIHDAHVRHVIADMVAHVNEEPE</sequence>
<dbReference type="GO" id="GO:0003677">
    <property type="term" value="F:DNA binding"/>
    <property type="evidence" value="ECO:0007669"/>
    <property type="project" value="UniProtKB-KW"/>
</dbReference>
<keyword evidence="2" id="KW-0238">DNA-binding</keyword>
<accession>A0A6N6VEI8</accession>